<organism evidence="2">
    <name type="scientific">marine sediment metagenome</name>
    <dbReference type="NCBI Taxonomy" id="412755"/>
    <lineage>
        <taxon>unclassified sequences</taxon>
        <taxon>metagenomes</taxon>
        <taxon>ecological metagenomes</taxon>
    </lineage>
</organism>
<comment type="caution">
    <text evidence="2">The sequence shown here is derived from an EMBL/GenBank/DDBJ whole genome shotgun (WGS) entry which is preliminary data.</text>
</comment>
<dbReference type="EMBL" id="BARW01009623">
    <property type="protein sequence ID" value="GAI82737.1"/>
    <property type="molecule type" value="Genomic_DNA"/>
</dbReference>
<name>X1RPQ6_9ZZZZ</name>
<accession>X1RPQ6</accession>
<proteinExistence type="predicted"/>
<gene>
    <name evidence="2" type="ORF">S12H4_19278</name>
</gene>
<evidence type="ECO:0000313" key="2">
    <source>
        <dbReference type="EMBL" id="GAI82737.1"/>
    </source>
</evidence>
<protein>
    <submittedName>
        <fullName evidence="2">Uncharacterized protein</fullName>
    </submittedName>
</protein>
<dbReference type="AlphaFoldDB" id="X1RPQ6"/>
<evidence type="ECO:0000256" key="1">
    <source>
        <dbReference type="SAM" id="MobiDB-lite"/>
    </source>
</evidence>
<sequence length="132" mass="15555">MPIIRVPKNSSNPKPLHEKQQVAIHQHTNTKKKNKTYLKTTKLFKNLATSSKVVQDDPSLKDIKLETKLLLYEFGIKKAKRLFEIFQVSDIFDYVDWMLPFKNKIRNKTGFLVTALTERRDEPELFRKARLP</sequence>
<feature type="region of interest" description="Disordered" evidence="1">
    <location>
        <begin position="1"/>
        <end position="33"/>
    </location>
</feature>
<reference evidence="2" key="1">
    <citation type="journal article" date="2014" name="Front. Microbiol.">
        <title>High frequency of phylogenetically diverse reductive dehalogenase-homologous genes in deep subseafloor sedimentary metagenomes.</title>
        <authorList>
            <person name="Kawai M."/>
            <person name="Futagami T."/>
            <person name="Toyoda A."/>
            <person name="Takaki Y."/>
            <person name="Nishi S."/>
            <person name="Hori S."/>
            <person name="Arai W."/>
            <person name="Tsubouchi T."/>
            <person name="Morono Y."/>
            <person name="Uchiyama I."/>
            <person name="Ito T."/>
            <person name="Fujiyama A."/>
            <person name="Inagaki F."/>
            <person name="Takami H."/>
        </authorList>
    </citation>
    <scope>NUCLEOTIDE SEQUENCE</scope>
    <source>
        <strain evidence="2">Expedition CK06-06</strain>
    </source>
</reference>